<keyword evidence="4" id="KW-1185">Reference proteome</keyword>
<dbReference type="AlphaFoldDB" id="A0A0K6I160"/>
<name>A0A0K6I160_9HYPH</name>
<evidence type="ECO:0000313" key="4">
    <source>
        <dbReference type="Proteomes" id="UP000183900"/>
    </source>
</evidence>
<gene>
    <name evidence="3" type="ORF">Ga0061067_10686</name>
</gene>
<feature type="transmembrane region" description="Helical" evidence="1">
    <location>
        <begin position="155"/>
        <end position="175"/>
    </location>
</feature>
<feature type="transmembrane region" description="Helical" evidence="1">
    <location>
        <begin position="6"/>
        <end position="25"/>
    </location>
</feature>
<keyword evidence="1" id="KW-0812">Transmembrane</keyword>
<organism evidence="3 4">
    <name type="scientific">Pannonibacter indicus</name>
    <dbReference type="NCBI Taxonomy" id="466044"/>
    <lineage>
        <taxon>Bacteria</taxon>
        <taxon>Pseudomonadati</taxon>
        <taxon>Pseudomonadota</taxon>
        <taxon>Alphaproteobacteria</taxon>
        <taxon>Hyphomicrobiales</taxon>
        <taxon>Stappiaceae</taxon>
        <taxon>Pannonibacter</taxon>
    </lineage>
</organism>
<feature type="transmembrane region" description="Helical" evidence="1">
    <location>
        <begin position="119"/>
        <end position="139"/>
    </location>
</feature>
<dbReference type="PANTHER" id="PTHR22911:SF137">
    <property type="entry name" value="SOLUTE CARRIER FAMILY 35 MEMBER G2-RELATED"/>
    <property type="match status" value="1"/>
</dbReference>
<feature type="transmembrane region" description="Helical" evidence="1">
    <location>
        <begin position="222"/>
        <end position="245"/>
    </location>
</feature>
<feature type="transmembrane region" description="Helical" evidence="1">
    <location>
        <begin position="277"/>
        <end position="296"/>
    </location>
</feature>
<keyword evidence="1" id="KW-1133">Transmembrane helix</keyword>
<proteinExistence type="predicted"/>
<dbReference type="SUPFAM" id="SSF103481">
    <property type="entry name" value="Multidrug resistance efflux transporter EmrE"/>
    <property type="match status" value="2"/>
</dbReference>
<feature type="domain" description="EamA" evidence="2">
    <location>
        <begin position="157"/>
        <end position="295"/>
    </location>
</feature>
<feature type="transmembrane region" description="Helical" evidence="1">
    <location>
        <begin position="187"/>
        <end position="210"/>
    </location>
</feature>
<dbReference type="InterPro" id="IPR000620">
    <property type="entry name" value="EamA_dom"/>
</dbReference>
<accession>A0A0K6I160</accession>
<feature type="transmembrane region" description="Helical" evidence="1">
    <location>
        <begin position="63"/>
        <end position="84"/>
    </location>
</feature>
<feature type="transmembrane region" description="Helical" evidence="1">
    <location>
        <begin position="37"/>
        <end position="57"/>
    </location>
</feature>
<dbReference type="PANTHER" id="PTHR22911">
    <property type="entry name" value="ACYL-MALONYL CONDENSING ENZYME-RELATED"/>
    <property type="match status" value="1"/>
</dbReference>
<feature type="domain" description="EamA" evidence="2">
    <location>
        <begin position="6"/>
        <end position="135"/>
    </location>
</feature>
<dbReference type="GO" id="GO:0016020">
    <property type="term" value="C:membrane"/>
    <property type="evidence" value="ECO:0007669"/>
    <property type="project" value="InterPro"/>
</dbReference>
<feature type="transmembrane region" description="Helical" evidence="1">
    <location>
        <begin position="96"/>
        <end position="113"/>
    </location>
</feature>
<evidence type="ECO:0000256" key="1">
    <source>
        <dbReference type="SAM" id="Phobius"/>
    </source>
</evidence>
<keyword evidence="1" id="KW-0472">Membrane</keyword>
<dbReference type="InterPro" id="IPR037185">
    <property type="entry name" value="EmrE-like"/>
</dbReference>
<evidence type="ECO:0000313" key="3">
    <source>
        <dbReference type="EMBL" id="CUA96788.1"/>
    </source>
</evidence>
<sequence length="297" mass="30568">MPIHEIAALAAAALWAYGGIISATPSSHLGAIAFNRLRMLMVFAMLAAAVTVGPGWSSLGFEHLGALVLSGLIGIFIGDTALFLTLNRMGPRRTAMLFSLNAPMSAVLGWLVLGEALSGQVLAGVIICFAGVILSIAFGKRRSQLHTWESIKGPLWIGLLLGLAAALSQSVGSLIARPVMETGVDPVVASAVRIGIAALGLVCLGALPFAYLKPANPLTLRIAGWTALSGFIGMGVGMTLVLFALSGGKVGIISTLSATTPALQLPLLWWRTGEMPAPGAWIGAALVVFGCGLMFGV</sequence>
<dbReference type="RefSeq" id="WP_055455770.1">
    <property type="nucleotide sequence ID" value="NZ_CYHE01000006.1"/>
</dbReference>
<dbReference type="EMBL" id="CYHE01000006">
    <property type="protein sequence ID" value="CUA96788.1"/>
    <property type="molecule type" value="Genomic_DNA"/>
</dbReference>
<dbReference type="OrthoDB" id="7841315at2"/>
<protein>
    <submittedName>
        <fullName evidence="3">Uncharacterized membrane protein</fullName>
    </submittedName>
</protein>
<evidence type="ECO:0000259" key="2">
    <source>
        <dbReference type="Pfam" id="PF00892"/>
    </source>
</evidence>
<dbReference type="Proteomes" id="UP000183900">
    <property type="component" value="Unassembled WGS sequence"/>
</dbReference>
<dbReference type="Pfam" id="PF00892">
    <property type="entry name" value="EamA"/>
    <property type="match status" value="2"/>
</dbReference>
<reference evidence="4" key="1">
    <citation type="submission" date="2015-08" db="EMBL/GenBank/DDBJ databases">
        <authorList>
            <person name="Varghese N."/>
        </authorList>
    </citation>
    <scope>NUCLEOTIDE SEQUENCE [LARGE SCALE GENOMIC DNA]</scope>
    <source>
        <strain evidence="4">DSM 23407</strain>
    </source>
</reference>